<dbReference type="eggNOG" id="COG0115">
    <property type="taxonomic scope" value="Bacteria"/>
</dbReference>
<dbReference type="Gene3D" id="3.30.470.10">
    <property type="match status" value="1"/>
</dbReference>
<sequence>MTPILWLDGTLRPAGEGRVDPGDRGLLLGDGLFETICVRGGRALRLEAHFARLRTGAGILGLPVPAGDDALADALEQVVRANGLADAVVRLTLTAGPGPRGLPRPAPPRPTLLLTAGPLPLPPPPARLLVARSTRRNEHSPLSRVKSLNYLDSILARREAAAAGADDAVLLNTAGRVAEASAANLFLRLDCGWVTPPVSEGALPGTMRAVLAEAWDAAERPVTVADLHRADAIVLTTALGVREVAGMLEPAALPEAAPPGTSPLSSNGSPR</sequence>
<dbReference type="PANTHER" id="PTHR42743">
    <property type="entry name" value="AMINO-ACID AMINOTRANSFERASE"/>
    <property type="match status" value="1"/>
</dbReference>
<proteinExistence type="inferred from homology"/>
<keyword evidence="4" id="KW-0032">Aminotransferase</keyword>
<evidence type="ECO:0000256" key="3">
    <source>
        <dbReference type="SAM" id="MobiDB-lite"/>
    </source>
</evidence>
<dbReference type="AlphaFoldDB" id="B6IRC2"/>
<comment type="similarity">
    <text evidence="1">Belongs to the class-IV pyridoxal-phosphate-dependent aminotransferase family.</text>
</comment>
<protein>
    <recommendedName>
        <fullName evidence="2">Probable branched-chain-amino-acid aminotransferase</fullName>
    </recommendedName>
</protein>
<dbReference type="InterPro" id="IPR036038">
    <property type="entry name" value="Aminotransferase-like"/>
</dbReference>
<keyword evidence="5" id="KW-1185">Reference proteome</keyword>
<dbReference type="HOGENOM" id="CLU_020844_2_0_5"/>
<dbReference type="Pfam" id="PF01063">
    <property type="entry name" value="Aminotran_4"/>
    <property type="match status" value="1"/>
</dbReference>
<feature type="compositionally biased region" description="Polar residues" evidence="3">
    <location>
        <begin position="262"/>
        <end position="271"/>
    </location>
</feature>
<evidence type="ECO:0000313" key="5">
    <source>
        <dbReference type="Proteomes" id="UP000001591"/>
    </source>
</evidence>
<dbReference type="STRING" id="414684.RC1_0573"/>
<dbReference type="RefSeq" id="WP_012565800.1">
    <property type="nucleotide sequence ID" value="NC_011420.2"/>
</dbReference>
<dbReference type="GO" id="GO:0008153">
    <property type="term" value="P:4-aminobenzoate biosynthetic process"/>
    <property type="evidence" value="ECO:0007669"/>
    <property type="project" value="TreeGrafter"/>
</dbReference>
<dbReference type="Proteomes" id="UP000001591">
    <property type="component" value="Chromosome"/>
</dbReference>
<evidence type="ECO:0000256" key="2">
    <source>
        <dbReference type="ARBA" id="ARBA00014472"/>
    </source>
</evidence>
<feature type="region of interest" description="Disordered" evidence="3">
    <location>
        <begin position="252"/>
        <end position="271"/>
    </location>
</feature>
<dbReference type="InterPro" id="IPR043131">
    <property type="entry name" value="BCAT-like_N"/>
</dbReference>
<dbReference type="PANTHER" id="PTHR42743:SF2">
    <property type="entry name" value="AMINODEOXYCHORISMATE LYASE"/>
    <property type="match status" value="1"/>
</dbReference>
<gene>
    <name evidence="4" type="primary">ilvE</name>
    <name evidence="4" type="ordered locus">RC1_0573</name>
</gene>
<dbReference type="KEGG" id="rce:RC1_0573"/>
<dbReference type="Gene3D" id="3.20.10.10">
    <property type="entry name" value="D-amino Acid Aminotransferase, subunit A, domain 2"/>
    <property type="match status" value="1"/>
</dbReference>
<keyword evidence="4" id="KW-0808">Transferase</keyword>
<dbReference type="GO" id="GO:0008696">
    <property type="term" value="F:4-amino-4-deoxychorismate lyase activity"/>
    <property type="evidence" value="ECO:0007669"/>
    <property type="project" value="TreeGrafter"/>
</dbReference>
<accession>B6IRC2</accession>
<dbReference type="InterPro" id="IPR001544">
    <property type="entry name" value="Aminotrans_IV"/>
</dbReference>
<evidence type="ECO:0000256" key="1">
    <source>
        <dbReference type="ARBA" id="ARBA00009320"/>
    </source>
</evidence>
<organism evidence="4 5">
    <name type="scientific">Rhodospirillum centenum (strain ATCC 51521 / SW)</name>
    <dbReference type="NCBI Taxonomy" id="414684"/>
    <lineage>
        <taxon>Bacteria</taxon>
        <taxon>Pseudomonadati</taxon>
        <taxon>Pseudomonadota</taxon>
        <taxon>Alphaproteobacteria</taxon>
        <taxon>Rhodospirillales</taxon>
        <taxon>Rhodospirillaceae</taxon>
        <taxon>Rhodospirillum</taxon>
    </lineage>
</organism>
<reference evidence="4 5" key="1">
    <citation type="journal article" date="2010" name="BMC Genomics">
        <title>Metabolic flexibility revealed in the genome of the cyst-forming alpha-1 proteobacterium Rhodospirillum centenum.</title>
        <authorList>
            <person name="Lu Y.K."/>
            <person name="Marden J."/>
            <person name="Han M."/>
            <person name="Swingley W.D."/>
            <person name="Mastrian S.D."/>
            <person name="Chowdhury S.R."/>
            <person name="Hao J."/>
            <person name="Helmy T."/>
            <person name="Kim S."/>
            <person name="Kurdoglu A.A."/>
            <person name="Matthies H.J."/>
            <person name="Rollo D."/>
            <person name="Stothard P."/>
            <person name="Blankenship R.E."/>
            <person name="Bauer C.E."/>
            <person name="Touchman J.W."/>
        </authorList>
    </citation>
    <scope>NUCLEOTIDE SEQUENCE [LARGE SCALE GENOMIC DNA]</scope>
    <source>
        <strain evidence="5">ATCC 51521 / SW</strain>
    </source>
</reference>
<evidence type="ECO:0000313" key="4">
    <source>
        <dbReference type="EMBL" id="ACI98008.1"/>
    </source>
</evidence>
<dbReference type="GO" id="GO:0005829">
    <property type="term" value="C:cytosol"/>
    <property type="evidence" value="ECO:0007669"/>
    <property type="project" value="TreeGrafter"/>
</dbReference>
<dbReference type="EMBL" id="CP000613">
    <property type="protein sequence ID" value="ACI98008.1"/>
    <property type="molecule type" value="Genomic_DNA"/>
</dbReference>
<dbReference type="InterPro" id="IPR043132">
    <property type="entry name" value="BCAT-like_C"/>
</dbReference>
<dbReference type="InterPro" id="IPR050571">
    <property type="entry name" value="Class-IV_PLP-Dep_Aminotrnsfr"/>
</dbReference>
<dbReference type="SUPFAM" id="SSF56752">
    <property type="entry name" value="D-aminoacid aminotransferase-like PLP-dependent enzymes"/>
    <property type="match status" value="1"/>
</dbReference>
<name>B6IRC2_RHOCS</name>
<dbReference type="OrthoDB" id="9805628at2"/>
<dbReference type="GO" id="GO:0008483">
    <property type="term" value="F:transaminase activity"/>
    <property type="evidence" value="ECO:0007669"/>
    <property type="project" value="UniProtKB-KW"/>
</dbReference>